<gene>
    <name evidence="2" type="ORF">DNG_04607</name>
</gene>
<evidence type="ECO:0000313" key="3">
    <source>
        <dbReference type="Proteomes" id="UP001187682"/>
    </source>
</evidence>
<protein>
    <submittedName>
        <fullName evidence="2">Uncharacterized protein</fullName>
    </submittedName>
</protein>
<proteinExistence type="predicted"/>
<comment type="caution">
    <text evidence="2">The sequence shown here is derived from an EMBL/GenBank/DDBJ whole genome shotgun (WGS) entry which is preliminary data.</text>
</comment>
<accession>A0AAE8SV27</accession>
<name>A0AAE8SV27_9PEZI</name>
<dbReference type="SUPFAM" id="SSF51322">
    <property type="entry name" value="Cyanovirin-N"/>
    <property type="match status" value="1"/>
</dbReference>
<evidence type="ECO:0000256" key="1">
    <source>
        <dbReference type="SAM" id="SignalP"/>
    </source>
</evidence>
<dbReference type="EMBL" id="ONZQ02000005">
    <property type="protein sequence ID" value="SPO01934.1"/>
    <property type="molecule type" value="Genomic_DNA"/>
</dbReference>
<reference evidence="2" key="1">
    <citation type="submission" date="2018-03" db="EMBL/GenBank/DDBJ databases">
        <authorList>
            <person name="Guldener U."/>
        </authorList>
    </citation>
    <scope>NUCLEOTIDE SEQUENCE</scope>
</reference>
<keyword evidence="1" id="KW-0732">Signal</keyword>
<dbReference type="Gene3D" id="2.30.60.10">
    <property type="entry name" value="Cyanovirin-N"/>
    <property type="match status" value="1"/>
</dbReference>
<dbReference type="AlphaFoldDB" id="A0AAE8SV27"/>
<keyword evidence="3" id="KW-1185">Reference proteome</keyword>
<dbReference type="Proteomes" id="UP001187682">
    <property type="component" value="Unassembled WGS sequence"/>
</dbReference>
<sequence>MKLAANLIPLLSLASIGLAAPAETTANLAIEARQVLEARGSGWGNTCPRSRLLGRIIDGQFRVNLCAECKDSSGGGSRVSQLNLDGCLGNDNGVLRGQKNEASGARLNAKSKVLPVAEDCPPEIYDLGVDVRYGTQMKYLGISAGERLDTRTFWEERHEEIKKRIGRWKRFGVARGARVRGANRALEATLWHPLRHLQVRKQGIDPIMKTIKEFIWKIEPEERKNGRCANRPSQSVAGID</sequence>
<organism evidence="2 3">
    <name type="scientific">Cephalotrichum gorgonifer</name>
    <dbReference type="NCBI Taxonomy" id="2041049"/>
    <lineage>
        <taxon>Eukaryota</taxon>
        <taxon>Fungi</taxon>
        <taxon>Dikarya</taxon>
        <taxon>Ascomycota</taxon>
        <taxon>Pezizomycotina</taxon>
        <taxon>Sordariomycetes</taxon>
        <taxon>Hypocreomycetidae</taxon>
        <taxon>Microascales</taxon>
        <taxon>Microascaceae</taxon>
        <taxon>Cephalotrichum</taxon>
    </lineage>
</organism>
<feature type="signal peptide" evidence="1">
    <location>
        <begin position="1"/>
        <end position="19"/>
    </location>
</feature>
<evidence type="ECO:0000313" key="2">
    <source>
        <dbReference type="EMBL" id="SPO01934.1"/>
    </source>
</evidence>
<feature type="chain" id="PRO_5042012345" evidence="1">
    <location>
        <begin position="20"/>
        <end position="240"/>
    </location>
</feature>
<dbReference type="InterPro" id="IPR036673">
    <property type="entry name" value="Cyanovirin-N_sf"/>
</dbReference>